<dbReference type="InterPro" id="IPR020058">
    <property type="entry name" value="Glu/Gln-tRNA-synth_Ib_cat-dom"/>
</dbReference>
<dbReference type="FunFam" id="3.90.800.10:FF:000001">
    <property type="entry name" value="Glutamine--tRNA ligase"/>
    <property type="match status" value="1"/>
</dbReference>
<gene>
    <name evidence="9 14" type="primary">glnS</name>
    <name evidence="14" type="ORF">GCM10007390_29780</name>
</gene>
<evidence type="ECO:0000259" key="11">
    <source>
        <dbReference type="Pfam" id="PF00749"/>
    </source>
</evidence>
<dbReference type="GO" id="GO:0005524">
    <property type="term" value="F:ATP binding"/>
    <property type="evidence" value="ECO:0007669"/>
    <property type="project" value="UniProtKB-UniRule"/>
</dbReference>
<feature type="binding site" evidence="9">
    <location>
        <begin position="52"/>
        <end position="54"/>
    </location>
    <ligand>
        <name>ATP</name>
        <dbReference type="ChEBI" id="CHEBI:30616"/>
    </ligand>
</feature>
<dbReference type="NCBIfam" id="TIGR00440">
    <property type="entry name" value="glnS"/>
    <property type="match status" value="1"/>
</dbReference>
<evidence type="ECO:0000256" key="4">
    <source>
        <dbReference type="ARBA" id="ARBA00022741"/>
    </source>
</evidence>
<evidence type="ECO:0000256" key="2">
    <source>
        <dbReference type="ARBA" id="ARBA00022490"/>
    </source>
</evidence>
<dbReference type="SUPFAM" id="SSF52374">
    <property type="entry name" value="Nucleotidylyl transferase"/>
    <property type="match status" value="1"/>
</dbReference>
<evidence type="ECO:0000256" key="8">
    <source>
        <dbReference type="ARBA" id="ARBA00048270"/>
    </source>
</evidence>
<evidence type="ECO:0000313" key="15">
    <source>
        <dbReference type="Proteomes" id="UP000598271"/>
    </source>
</evidence>
<evidence type="ECO:0000256" key="1">
    <source>
        <dbReference type="ARBA" id="ARBA00005594"/>
    </source>
</evidence>
<dbReference type="Gene3D" id="3.40.50.620">
    <property type="entry name" value="HUPs"/>
    <property type="match status" value="1"/>
</dbReference>
<comment type="caution">
    <text evidence="14">The sequence shown here is derived from an EMBL/GenBank/DDBJ whole genome shotgun (WGS) entry which is preliminary data.</text>
</comment>
<dbReference type="InterPro" id="IPR049437">
    <property type="entry name" value="tRNA-synt_1c_C2"/>
</dbReference>
<name>A0A8J3DAB5_9BACT</name>
<feature type="domain" description="Glutamyl/glutaminyl-tRNA synthetase class Ib catalytic" evidence="11">
    <location>
        <begin position="45"/>
        <end position="352"/>
    </location>
</feature>
<keyword evidence="7 9" id="KW-0030">Aminoacyl-tRNA synthetase</keyword>
<keyword evidence="5 9" id="KW-0067">ATP-binding</keyword>
<keyword evidence="6 9" id="KW-0648">Protein biosynthesis</keyword>
<dbReference type="Gene3D" id="2.40.240.10">
    <property type="entry name" value="Ribosomal Protein L25, Chain P"/>
    <property type="match status" value="2"/>
</dbReference>
<dbReference type="InterPro" id="IPR000924">
    <property type="entry name" value="Glu/Gln-tRNA-synth"/>
</dbReference>
<dbReference type="NCBIfam" id="NF011291">
    <property type="entry name" value="PRK14703.1"/>
    <property type="match status" value="1"/>
</dbReference>
<dbReference type="PANTHER" id="PTHR43097">
    <property type="entry name" value="GLUTAMINE-TRNA LIGASE"/>
    <property type="match status" value="1"/>
</dbReference>
<feature type="domain" description="tRNA synthetases class I (E and Q) anti-codon binding" evidence="13">
    <location>
        <begin position="472"/>
        <end position="545"/>
    </location>
</feature>
<dbReference type="InterPro" id="IPR022861">
    <property type="entry name" value="Gln_tRNA_ligase_bac"/>
</dbReference>
<dbReference type="HAMAP" id="MF_00126">
    <property type="entry name" value="Gln_tRNA_synth"/>
    <property type="match status" value="1"/>
</dbReference>
<dbReference type="GO" id="GO:0005829">
    <property type="term" value="C:cytosol"/>
    <property type="evidence" value="ECO:0007669"/>
    <property type="project" value="TreeGrafter"/>
</dbReference>
<feature type="binding site" evidence="9">
    <location>
        <begin position="284"/>
        <end position="286"/>
    </location>
    <ligand>
        <name>ATP</name>
        <dbReference type="ChEBI" id="CHEBI:30616"/>
    </ligand>
</feature>
<dbReference type="FunFam" id="3.40.50.620:FF:000037">
    <property type="entry name" value="Glutamine--tRNA ligase cytoplasmic"/>
    <property type="match status" value="1"/>
</dbReference>
<feature type="binding site" evidence="9">
    <location>
        <begin position="58"/>
        <end position="64"/>
    </location>
    <ligand>
        <name>ATP</name>
        <dbReference type="ChEBI" id="CHEBI:30616"/>
    </ligand>
</feature>
<evidence type="ECO:0000256" key="7">
    <source>
        <dbReference type="ARBA" id="ARBA00023146"/>
    </source>
</evidence>
<sequence length="569" mass="65309">MNGTGRPVRILNEHMVDEKKEEKTLNFIEEIVEKDLSENKHGGRVLTRFPPEPNGYLHIGHAKSICLNFGLAQKYGGGTNLRFDDTNPTTEDVEYVDSIKNDVQWLGFNWVEERYASDYFDQLYAFAVKLIEKGLAYVDDSTAEEIAALKGTPTEPGKPGPYRDRAVAENLELFERMRKGEFAEGSRVLRAKIDLASPNMHLRDPFMYRIKFAHHHRTGDKWCIYPMYDFAHGQSDAIEKITHSICTLEFIPHRALYDWFIEKLDIFPSKQYEFARLNLTYTVMSKRKLLQLVQEGHVSGWDDPRMPTISGLRRRGYTPASIRNFCERIGVARRDNLIDMSLLEFCVREDLNAIAPRRMAVLDPLKVVITNYPEGREEMCLSENNPEKPETGDREMPFSRELYIEQDDFMENPPKKYFRLAPGQMVRLKSAYIIRCDEVVKNAEGTIEEVRCTYIENSKSGQDESGLKVKGTLHWVSAAHSIPVEIRQYDRLFRVEDPASQEGDFKEYLNPDSLSIITARAEPAFKTATPGEAFQLLRKGYFSVDSDSVDGKVVLNQTVGLRDNWAKGN</sequence>
<comment type="similarity">
    <text evidence="1 9 10">Belongs to the class-I aminoacyl-tRNA synthetase family.</text>
</comment>
<dbReference type="EC" id="6.1.1.18" evidence="9"/>
<dbReference type="InterPro" id="IPR004514">
    <property type="entry name" value="Gln-tRNA-synth"/>
</dbReference>
<evidence type="ECO:0000256" key="5">
    <source>
        <dbReference type="ARBA" id="ARBA00022840"/>
    </source>
</evidence>
<dbReference type="Pfam" id="PF00749">
    <property type="entry name" value="tRNA-synt_1c"/>
    <property type="match status" value="1"/>
</dbReference>
<organism evidence="14 15">
    <name type="scientific">Persicitalea jodogahamensis</name>
    <dbReference type="NCBI Taxonomy" id="402147"/>
    <lineage>
        <taxon>Bacteria</taxon>
        <taxon>Pseudomonadati</taxon>
        <taxon>Bacteroidota</taxon>
        <taxon>Cytophagia</taxon>
        <taxon>Cytophagales</taxon>
        <taxon>Spirosomataceae</taxon>
        <taxon>Persicitalea</taxon>
    </lineage>
</organism>
<feature type="short sequence motif" description="'KMSKS' region" evidence="9">
    <location>
        <begin position="283"/>
        <end position="287"/>
    </location>
</feature>
<evidence type="ECO:0000256" key="3">
    <source>
        <dbReference type="ARBA" id="ARBA00022598"/>
    </source>
</evidence>
<dbReference type="Proteomes" id="UP000598271">
    <property type="component" value="Unassembled WGS sequence"/>
</dbReference>
<comment type="caution">
    <text evidence="9">Lacks conserved residue(s) required for the propagation of feature annotation.</text>
</comment>
<feature type="binding site" evidence="9">
    <location>
        <position position="84"/>
    </location>
    <ligand>
        <name>L-glutamine</name>
        <dbReference type="ChEBI" id="CHEBI:58359"/>
    </ligand>
</feature>
<dbReference type="FunFam" id="1.10.1160.10:FF:000001">
    <property type="entry name" value="Glutamine--tRNA ligase"/>
    <property type="match status" value="1"/>
</dbReference>
<dbReference type="GO" id="GO:0006425">
    <property type="term" value="P:glutaminyl-tRNA aminoacylation"/>
    <property type="evidence" value="ECO:0007669"/>
    <property type="project" value="UniProtKB-UniRule"/>
</dbReference>
<evidence type="ECO:0000259" key="13">
    <source>
        <dbReference type="Pfam" id="PF20974"/>
    </source>
</evidence>
<feature type="binding site" evidence="9">
    <location>
        <begin position="276"/>
        <end position="277"/>
    </location>
    <ligand>
        <name>ATP</name>
        <dbReference type="ChEBI" id="CHEBI:30616"/>
    </ligand>
</feature>
<reference evidence="14 15" key="1">
    <citation type="journal article" date="2014" name="Int. J. Syst. Evol. Microbiol.">
        <title>Complete genome sequence of Corynebacterium casei LMG S-19264T (=DSM 44701T), isolated from a smear-ripened cheese.</title>
        <authorList>
            <consortium name="US DOE Joint Genome Institute (JGI-PGF)"/>
            <person name="Walter F."/>
            <person name="Albersmeier A."/>
            <person name="Kalinowski J."/>
            <person name="Ruckert C."/>
        </authorList>
    </citation>
    <scope>NUCLEOTIDE SEQUENCE [LARGE SCALE GENOMIC DNA]</scope>
    <source>
        <strain evidence="14 15">KCTC 12866</strain>
    </source>
</reference>
<keyword evidence="15" id="KW-1185">Reference proteome</keyword>
<evidence type="ECO:0000256" key="10">
    <source>
        <dbReference type="RuleBase" id="RU363037"/>
    </source>
</evidence>
<dbReference type="GO" id="GO:0006424">
    <property type="term" value="P:glutamyl-tRNA aminoacylation"/>
    <property type="evidence" value="ECO:0007669"/>
    <property type="project" value="UniProtKB-UniRule"/>
</dbReference>
<dbReference type="Pfam" id="PF20974">
    <property type="entry name" value="tRNA-synt_1c_C2"/>
    <property type="match status" value="1"/>
</dbReference>
<feature type="short sequence motif" description="'HIGH' region" evidence="9">
    <location>
        <begin position="51"/>
        <end position="61"/>
    </location>
</feature>
<dbReference type="InterPro" id="IPR001412">
    <property type="entry name" value="aa-tRNA-synth_I_CS"/>
</dbReference>
<comment type="subunit">
    <text evidence="9">Monomer.</text>
</comment>
<dbReference type="PRINTS" id="PR00987">
    <property type="entry name" value="TRNASYNTHGLU"/>
</dbReference>
<dbReference type="AlphaFoldDB" id="A0A8J3DAB5"/>
<dbReference type="FunFam" id="2.40.240.10:FF:000001">
    <property type="entry name" value="Glutamine--tRNA ligase"/>
    <property type="match status" value="1"/>
</dbReference>
<keyword evidence="3 9" id="KW-0436">Ligase</keyword>
<dbReference type="PROSITE" id="PS00178">
    <property type="entry name" value="AA_TRNA_LIGASE_I"/>
    <property type="match status" value="1"/>
</dbReference>
<evidence type="ECO:0000256" key="9">
    <source>
        <dbReference type="HAMAP-Rule" id="MF_00126"/>
    </source>
</evidence>
<dbReference type="SUPFAM" id="SSF50715">
    <property type="entry name" value="Ribosomal protein L25-like"/>
    <property type="match status" value="1"/>
</dbReference>
<evidence type="ECO:0000256" key="6">
    <source>
        <dbReference type="ARBA" id="ARBA00022917"/>
    </source>
</evidence>
<dbReference type="InterPro" id="IPR011035">
    <property type="entry name" value="Ribosomal_bL25/Gln-tRNA_synth"/>
</dbReference>
<dbReference type="CDD" id="cd00807">
    <property type="entry name" value="GlnRS_core"/>
    <property type="match status" value="1"/>
</dbReference>
<keyword evidence="2 9" id="KW-0963">Cytoplasm</keyword>
<feature type="binding site" evidence="9">
    <location>
        <position position="247"/>
    </location>
    <ligand>
        <name>ATP</name>
        <dbReference type="ChEBI" id="CHEBI:30616"/>
    </ligand>
</feature>
<evidence type="ECO:0000313" key="14">
    <source>
        <dbReference type="EMBL" id="GHB73670.1"/>
    </source>
</evidence>
<dbReference type="PANTHER" id="PTHR43097:SF5">
    <property type="entry name" value="GLUTAMATE--TRNA LIGASE"/>
    <property type="match status" value="1"/>
</dbReference>
<dbReference type="EMBL" id="BMXF01000002">
    <property type="protein sequence ID" value="GHB73670.1"/>
    <property type="molecule type" value="Genomic_DNA"/>
</dbReference>
<dbReference type="Pfam" id="PF03950">
    <property type="entry name" value="tRNA-synt_1c_C"/>
    <property type="match status" value="1"/>
</dbReference>
<dbReference type="InterPro" id="IPR014729">
    <property type="entry name" value="Rossmann-like_a/b/a_fold"/>
</dbReference>
<dbReference type="InterPro" id="IPR020056">
    <property type="entry name" value="Rbsml_bL25/Gln-tRNA_synth_N"/>
</dbReference>
<accession>A0A8J3DAB5</accession>
<comment type="catalytic activity">
    <reaction evidence="8 9">
        <text>tRNA(Gln) + L-glutamine + ATP = L-glutaminyl-tRNA(Gln) + AMP + diphosphate</text>
        <dbReference type="Rhea" id="RHEA:20121"/>
        <dbReference type="Rhea" id="RHEA-COMP:9662"/>
        <dbReference type="Rhea" id="RHEA-COMP:9681"/>
        <dbReference type="ChEBI" id="CHEBI:30616"/>
        <dbReference type="ChEBI" id="CHEBI:33019"/>
        <dbReference type="ChEBI" id="CHEBI:58359"/>
        <dbReference type="ChEBI" id="CHEBI:78442"/>
        <dbReference type="ChEBI" id="CHEBI:78521"/>
        <dbReference type="ChEBI" id="CHEBI:456215"/>
        <dbReference type="EC" id="6.1.1.18"/>
    </reaction>
</comment>
<keyword evidence="4 9" id="KW-0547">Nucleotide-binding</keyword>
<feature type="binding site" evidence="9">
    <location>
        <position position="228"/>
    </location>
    <ligand>
        <name>L-glutamine</name>
        <dbReference type="ChEBI" id="CHEBI:58359"/>
    </ligand>
</feature>
<feature type="domain" description="Glutamyl/glutaminyl-tRNA synthetase class Ib anti-codon binding" evidence="12">
    <location>
        <begin position="355"/>
        <end position="454"/>
    </location>
</feature>
<dbReference type="InterPro" id="IPR050132">
    <property type="entry name" value="Gln/Glu-tRNA_Ligase"/>
</dbReference>
<proteinExistence type="inferred from homology"/>
<dbReference type="GO" id="GO:0004819">
    <property type="term" value="F:glutamine-tRNA ligase activity"/>
    <property type="evidence" value="ECO:0007669"/>
    <property type="project" value="UniProtKB-UniRule"/>
</dbReference>
<protein>
    <recommendedName>
        <fullName evidence="9">Glutamine--tRNA ligase</fullName>
        <ecNumber evidence="9">6.1.1.18</ecNumber>
    </recommendedName>
    <alternativeName>
        <fullName evidence="9">Glutaminyl-tRNA synthetase</fullName>
        <shortName evidence="9">GlnRS</shortName>
    </alternativeName>
</protein>
<comment type="subcellular location">
    <subcellularLocation>
        <location evidence="9">Cytoplasm</location>
    </subcellularLocation>
</comment>
<evidence type="ECO:0000259" key="12">
    <source>
        <dbReference type="Pfam" id="PF03950"/>
    </source>
</evidence>
<dbReference type="InterPro" id="IPR020059">
    <property type="entry name" value="Glu/Gln-tRNA-synth_Ib_codon-bd"/>
</dbReference>